<keyword evidence="1" id="KW-0378">Hydrolase</keyword>
<dbReference type="EMBL" id="JAUQTA010000001">
    <property type="protein sequence ID" value="MDO7867442.1"/>
    <property type="molecule type" value="Genomic_DNA"/>
</dbReference>
<reference evidence="1 2" key="1">
    <citation type="submission" date="2023-07" db="EMBL/GenBank/DDBJ databases">
        <title>Nocardioides sp. nov WY-20 isolated from soil.</title>
        <authorList>
            <person name="Liu B."/>
            <person name="Wan Y."/>
        </authorList>
    </citation>
    <scope>NUCLEOTIDE SEQUENCE [LARGE SCALE GENOMIC DNA]</scope>
    <source>
        <strain evidence="1 2">WY-20</strain>
    </source>
</reference>
<comment type="caution">
    <text evidence="1">The sequence shown here is derived from an EMBL/GenBank/DDBJ whole genome shotgun (WGS) entry which is preliminary data.</text>
</comment>
<dbReference type="Proteomes" id="UP001233314">
    <property type="component" value="Unassembled WGS sequence"/>
</dbReference>
<dbReference type="RefSeq" id="WP_305026841.1">
    <property type="nucleotide sequence ID" value="NZ_JAUQTA010000001.1"/>
</dbReference>
<keyword evidence="2" id="KW-1185">Reference proteome</keyword>
<name>A0ABT9AYF7_9ACTN</name>
<accession>A0ABT9AYF7</accession>
<dbReference type="SUPFAM" id="SSF53474">
    <property type="entry name" value="alpha/beta-Hydrolases"/>
    <property type="match status" value="1"/>
</dbReference>
<evidence type="ECO:0000313" key="1">
    <source>
        <dbReference type="EMBL" id="MDO7867442.1"/>
    </source>
</evidence>
<gene>
    <name evidence="1" type="ORF">Q5722_03580</name>
</gene>
<protein>
    <submittedName>
        <fullName evidence="1">Alpha/beta hydrolase</fullName>
    </submittedName>
</protein>
<sequence>MGADDPVDIVAWSNGARASLDFALHHPERVRSVTAVEPAAWWLAGEEREDVRAFTEFFASVACRDLSEEDLIRFLVDVGVAPAQTPWRDLAGWPLWYSCRNALSWFTPESFATIRAGISDLAALDVPLLLFKGSSGAAHFADTVDVIAATVGGARAATLEGGHACHLQDAEGFVRQTLAHLAT</sequence>
<dbReference type="Gene3D" id="3.40.50.1820">
    <property type="entry name" value="alpha/beta hydrolase"/>
    <property type="match status" value="1"/>
</dbReference>
<evidence type="ECO:0000313" key="2">
    <source>
        <dbReference type="Proteomes" id="UP001233314"/>
    </source>
</evidence>
<dbReference type="InterPro" id="IPR029058">
    <property type="entry name" value="AB_hydrolase_fold"/>
</dbReference>
<proteinExistence type="predicted"/>
<dbReference type="GO" id="GO:0016787">
    <property type="term" value="F:hydrolase activity"/>
    <property type="evidence" value="ECO:0007669"/>
    <property type="project" value="UniProtKB-KW"/>
</dbReference>
<organism evidence="1 2">
    <name type="scientific">Nocardioides jiangxiensis</name>
    <dbReference type="NCBI Taxonomy" id="3064524"/>
    <lineage>
        <taxon>Bacteria</taxon>
        <taxon>Bacillati</taxon>
        <taxon>Actinomycetota</taxon>
        <taxon>Actinomycetes</taxon>
        <taxon>Propionibacteriales</taxon>
        <taxon>Nocardioidaceae</taxon>
        <taxon>Nocardioides</taxon>
    </lineage>
</organism>